<keyword evidence="1" id="KW-0472">Membrane</keyword>
<reference evidence="3 4" key="1">
    <citation type="journal article" date="2012" name="Science">
        <title>The Paleozoic origin of enzymatic lignin decomposition reconstructed from 31 fungal genomes.</title>
        <authorList>
            <person name="Floudas D."/>
            <person name="Binder M."/>
            <person name="Riley R."/>
            <person name="Barry K."/>
            <person name="Blanchette R.A."/>
            <person name="Henrissat B."/>
            <person name="Martinez A.T."/>
            <person name="Otillar R."/>
            <person name="Spatafora J.W."/>
            <person name="Yadav J.S."/>
            <person name="Aerts A."/>
            <person name="Benoit I."/>
            <person name="Boyd A."/>
            <person name="Carlson A."/>
            <person name="Copeland A."/>
            <person name="Coutinho P.M."/>
            <person name="de Vries R.P."/>
            <person name="Ferreira P."/>
            <person name="Findley K."/>
            <person name="Foster B."/>
            <person name="Gaskell J."/>
            <person name="Glotzer D."/>
            <person name="Gorecki P."/>
            <person name="Heitman J."/>
            <person name="Hesse C."/>
            <person name="Hori C."/>
            <person name="Igarashi K."/>
            <person name="Jurgens J.A."/>
            <person name="Kallen N."/>
            <person name="Kersten P."/>
            <person name="Kohler A."/>
            <person name="Kuees U."/>
            <person name="Kumar T.K.A."/>
            <person name="Kuo A."/>
            <person name="LaButti K."/>
            <person name="Larrondo L.F."/>
            <person name="Lindquist E."/>
            <person name="Ling A."/>
            <person name="Lombard V."/>
            <person name="Lucas S."/>
            <person name="Lundell T."/>
            <person name="Martin R."/>
            <person name="McLaughlin D.J."/>
            <person name="Morgenstern I."/>
            <person name="Morin E."/>
            <person name="Murat C."/>
            <person name="Nagy L.G."/>
            <person name="Nolan M."/>
            <person name="Ohm R.A."/>
            <person name="Patyshakuliyeva A."/>
            <person name="Rokas A."/>
            <person name="Ruiz-Duenas F.J."/>
            <person name="Sabat G."/>
            <person name="Salamov A."/>
            <person name="Samejima M."/>
            <person name="Schmutz J."/>
            <person name="Slot J.C."/>
            <person name="St John F."/>
            <person name="Stenlid J."/>
            <person name="Sun H."/>
            <person name="Sun S."/>
            <person name="Syed K."/>
            <person name="Tsang A."/>
            <person name="Wiebenga A."/>
            <person name="Young D."/>
            <person name="Pisabarro A."/>
            <person name="Eastwood D.C."/>
            <person name="Martin F."/>
            <person name="Cullen D."/>
            <person name="Grigoriev I.V."/>
            <person name="Hibbett D.S."/>
        </authorList>
    </citation>
    <scope>NUCLEOTIDE SEQUENCE [LARGE SCALE GENOMIC DNA]</scope>
    <source>
        <strain evidence="3 4">MD-104</strain>
    </source>
</reference>
<dbReference type="EMBL" id="KB468146">
    <property type="protein sequence ID" value="PCH43879.1"/>
    <property type="molecule type" value="Genomic_DNA"/>
</dbReference>
<evidence type="ECO:0000313" key="4">
    <source>
        <dbReference type="Proteomes" id="UP000218811"/>
    </source>
</evidence>
<evidence type="ECO:0000313" key="3">
    <source>
        <dbReference type="EMBL" id="PCH43879.1"/>
    </source>
</evidence>
<dbReference type="AlphaFoldDB" id="A0A2H3JYA6"/>
<proteinExistence type="predicted"/>
<accession>A0A2H3JYA6</accession>
<name>A0A2H3JYA6_WOLCO</name>
<protein>
    <recommendedName>
        <fullName evidence="2">DUF6534 domain-containing protein</fullName>
    </recommendedName>
</protein>
<evidence type="ECO:0000259" key="2">
    <source>
        <dbReference type="Pfam" id="PF20152"/>
    </source>
</evidence>
<feature type="domain" description="DUF6534" evidence="2">
    <location>
        <begin position="78"/>
        <end position="152"/>
    </location>
</feature>
<feature type="transmembrane region" description="Helical" evidence="1">
    <location>
        <begin position="6"/>
        <end position="24"/>
    </location>
</feature>
<dbReference type="Pfam" id="PF20152">
    <property type="entry name" value="DUF6534"/>
    <property type="match status" value="1"/>
</dbReference>
<dbReference type="InterPro" id="IPR045339">
    <property type="entry name" value="DUF6534"/>
</dbReference>
<keyword evidence="4" id="KW-1185">Reference proteome</keyword>
<gene>
    <name evidence="3" type="ORF">WOLCODRAFT_138649</name>
</gene>
<sequence length="187" mass="21091">MLSSTSIMIVQLFYVKSIWLFLLYKWYRSPLAITMVLLTLLSFASGIANVVSFTQTSVIRDAIWDARVPASVQHISTIITDAYISLSLSWTLSKNKTGFGGTDSTITKLVMFGVTRGICTALTQLFQFITFWLDLSKNPPQLVWTVFHFVDGAGENYLWMGCIWCPLCTKNNLNRTSIKLPNMVCHT</sequence>
<feature type="transmembrane region" description="Helical" evidence="1">
    <location>
        <begin position="31"/>
        <end position="51"/>
    </location>
</feature>
<dbReference type="OrthoDB" id="3265526at2759"/>
<keyword evidence="1" id="KW-1133">Transmembrane helix</keyword>
<organism evidence="3 4">
    <name type="scientific">Wolfiporia cocos (strain MD-104)</name>
    <name type="common">Brown rot fungus</name>
    <dbReference type="NCBI Taxonomy" id="742152"/>
    <lineage>
        <taxon>Eukaryota</taxon>
        <taxon>Fungi</taxon>
        <taxon>Dikarya</taxon>
        <taxon>Basidiomycota</taxon>
        <taxon>Agaricomycotina</taxon>
        <taxon>Agaricomycetes</taxon>
        <taxon>Polyporales</taxon>
        <taxon>Phaeolaceae</taxon>
        <taxon>Wolfiporia</taxon>
    </lineage>
</organism>
<evidence type="ECO:0000256" key="1">
    <source>
        <dbReference type="SAM" id="Phobius"/>
    </source>
</evidence>
<dbReference type="Proteomes" id="UP000218811">
    <property type="component" value="Unassembled WGS sequence"/>
</dbReference>
<feature type="non-terminal residue" evidence="3">
    <location>
        <position position="187"/>
    </location>
</feature>
<keyword evidence="1" id="KW-0812">Transmembrane</keyword>